<dbReference type="EMBL" id="UHIO01000001">
    <property type="protein sequence ID" value="SUP42696.1"/>
    <property type="molecule type" value="Genomic_DNA"/>
</dbReference>
<dbReference type="FunFam" id="3.90.800.10:FF:000001">
    <property type="entry name" value="Glutamine--tRNA ligase"/>
    <property type="match status" value="1"/>
</dbReference>
<evidence type="ECO:0000256" key="6">
    <source>
        <dbReference type="ARBA" id="ARBA00023146"/>
    </source>
</evidence>
<keyword evidence="2 7" id="KW-0436">Ligase</keyword>
<keyword evidence="6 7" id="KW-0030">Aminoacyl-tRNA synthetase</keyword>
<keyword evidence="4 7" id="KW-0067">ATP-binding</keyword>
<dbReference type="Gene3D" id="2.40.240.10">
    <property type="entry name" value="Ribosomal Protein L25, Chain P"/>
    <property type="match status" value="2"/>
</dbReference>
<dbReference type="GO" id="GO:0004819">
    <property type="term" value="F:glutamine-tRNA ligase activity"/>
    <property type="evidence" value="ECO:0007669"/>
    <property type="project" value="UniProtKB-UniRule"/>
</dbReference>
<dbReference type="InterPro" id="IPR011035">
    <property type="entry name" value="Ribosomal_bL25/Gln-tRNA_synth"/>
</dbReference>
<feature type="binding site" evidence="7">
    <location>
        <position position="68"/>
    </location>
    <ligand>
        <name>L-glutamine</name>
        <dbReference type="ChEBI" id="CHEBI:58359"/>
    </ligand>
</feature>
<dbReference type="GO" id="GO:0006424">
    <property type="term" value="P:glutamyl-tRNA aminoacylation"/>
    <property type="evidence" value="ECO:0007669"/>
    <property type="project" value="UniProtKB-UniRule"/>
</dbReference>
<proteinExistence type="inferred from homology"/>
<dbReference type="FunFam" id="1.10.1160.10:FF:000001">
    <property type="entry name" value="Glutamine--tRNA ligase"/>
    <property type="match status" value="1"/>
</dbReference>
<dbReference type="Gene3D" id="1.10.1160.10">
    <property type="entry name" value="Glutamyl-trna Synthetase, Domain 2"/>
    <property type="match status" value="1"/>
</dbReference>
<dbReference type="InterPro" id="IPR020056">
    <property type="entry name" value="Rbsml_bL25/Gln-tRNA_synth_N"/>
</dbReference>
<protein>
    <recommendedName>
        <fullName evidence="7">Glutamine--tRNA ligase</fullName>
        <ecNumber evidence="7">6.1.1.18</ecNumber>
    </recommendedName>
    <alternativeName>
        <fullName evidence="7">Glutaminyl-tRNA synthetase</fullName>
        <shortName evidence="7">GlnRS</shortName>
    </alternativeName>
</protein>
<dbReference type="AlphaFoldDB" id="A0A380NLP2"/>
<dbReference type="PRINTS" id="PR00987">
    <property type="entry name" value="TRNASYNTHGLU"/>
</dbReference>
<feature type="domain" description="Glutamyl/glutaminyl-tRNA synthetase class Ib anti-codon binding" evidence="10">
    <location>
        <begin position="341"/>
        <end position="441"/>
    </location>
</feature>
<dbReference type="PANTHER" id="PTHR43097">
    <property type="entry name" value="GLUTAMINE-TRNA LIGASE"/>
    <property type="match status" value="1"/>
</dbReference>
<evidence type="ECO:0000259" key="9">
    <source>
        <dbReference type="Pfam" id="PF00749"/>
    </source>
</evidence>
<dbReference type="InterPro" id="IPR020058">
    <property type="entry name" value="Glu/Gln-tRNA-synth_Ib_cat-dom"/>
</dbReference>
<evidence type="ECO:0000256" key="1">
    <source>
        <dbReference type="ARBA" id="ARBA00022490"/>
    </source>
</evidence>
<dbReference type="InterPro" id="IPR004514">
    <property type="entry name" value="Gln-tRNA-synth"/>
</dbReference>
<evidence type="ECO:0000259" key="10">
    <source>
        <dbReference type="Pfam" id="PF03950"/>
    </source>
</evidence>
<dbReference type="GO" id="GO:0006425">
    <property type="term" value="P:glutaminyl-tRNA aminoacylation"/>
    <property type="evidence" value="ECO:0007669"/>
    <property type="project" value="UniProtKB-UniRule"/>
</dbReference>
<gene>
    <name evidence="7 12" type="primary">glnS</name>
    <name evidence="12" type="ORF">NCTC12020_00930</name>
</gene>
<dbReference type="Pfam" id="PF20974">
    <property type="entry name" value="tRNA-synt_1c_C2"/>
    <property type="match status" value="1"/>
</dbReference>
<feature type="binding site" evidence="7">
    <location>
        <begin position="270"/>
        <end position="272"/>
    </location>
    <ligand>
        <name>ATP</name>
        <dbReference type="ChEBI" id="CHEBI:30616"/>
    </ligand>
</feature>
<evidence type="ECO:0000256" key="7">
    <source>
        <dbReference type="HAMAP-Rule" id="MF_00126"/>
    </source>
</evidence>
<keyword evidence="1 7" id="KW-0963">Cytoplasm</keyword>
<feature type="binding site" evidence="7">
    <location>
        <begin position="42"/>
        <end position="48"/>
    </location>
    <ligand>
        <name>ATP</name>
        <dbReference type="ChEBI" id="CHEBI:30616"/>
    </ligand>
</feature>
<feature type="binding site" evidence="7">
    <location>
        <position position="213"/>
    </location>
    <ligand>
        <name>L-glutamine</name>
        <dbReference type="ChEBI" id="CHEBI:58359"/>
    </ligand>
</feature>
<evidence type="ECO:0000259" key="11">
    <source>
        <dbReference type="Pfam" id="PF20974"/>
    </source>
</evidence>
<feature type="binding site" evidence="7">
    <location>
        <position position="232"/>
    </location>
    <ligand>
        <name>ATP</name>
        <dbReference type="ChEBI" id="CHEBI:30616"/>
    </ligand>
</feature>
<feature type="short sequence motif" description="'KMSKS' region" evidence="7">
    <location>
        <begin position="269"/>
        <end position="273"/>
    </location>
</feature>
<dbReference type="Gene3D" id="3.40.50.620">
    <property type="entry name" value="HUPs"/>
    <property type="match status" value="1"/>
</dbReference>
<dbReference type="InterPro" id="IPR050132">
    <property type="entry name" value="Gln/Glu-tRNA_Ligase"/>
</dbReference>
<name>A0A380NLP2_9FIRM</name>
<feature type="domain" description="Glutamyl/glutaminyl-tRNA synthetase class Ib catalytic" evidence="9">
    <location>
        <begin position="29"/>
        <end position="338"/>
    </location>
</feature>
<comment type="catalytic activity">
    <reaction evidence="7">
        <text>tRNA(Gln) + L-glutamine + ATP = L-glutaminyl-tRNA(Gln) + AMP + diphosphate</text>
        <dbReference type="Rhea" id="RHEA:20121"/>
        <dbReference type="Rhea" id="RHEA-COMP:9662"/>
        <dbReference type="Rhea" id="RHEA-COMP:9681"/>
        <dbReference type="ChEBI" id="CHEBI:30616"/>
        <dbReference type="ChEBI" id="CHEBI:33019"/>
        <dbReference type="ChEBI" id="CHEBI:58359"/>
        <dbReference type="ChEBI" id="CHEBI:78442"/>
        <dbReference type="ChEBI" id="CHEBI:78521"/>
        <dbReference type="ChEBI" id="CHEBI:456215"/>
        <dbReference type="EC" id="6.1.1.18"/>
    </reaction>
</comment>
<keyword evidence="3 7" id="KW-0547">Nucleotide-binding</keyword>
<dbReference type="InterPro" id="IPR020059">
    <property type="entry name" value="Glu/Gln-tRNA-synth_Ib_codon-bd"/>
</dbReference>
<feature type="short sequence motif" description="'HIGH' region" evidence="7">
    <location>
        <begin position="35"/>
        <end position="45"/>
    </location>
</feature>
<dbReference type="SUPFAM" id="SSF52374">
    <property type="entry name" value="Nucleotidylyl transferase"/>
    <property type="match status" value="1"/>
</dbReference>
<organism evidence="12 13">
    <name type="scientific">Veillonella criceti</name>
    <dbReference type="NCBI Taxonomy" id="103891"/>
    <lineage>
        <taxon>Bacteria</taxon>
        <taxon>Bacillati</taxon>
        <taxon>Bacillota</taxon>
        <taxon>Negativicutes</taxon>
        <taxon>Veillonellales</taxon>
        <taxon>Veillonellaceae</taxon>
        <taxon>Veillonella</taxon>
    </lineage>
</organism>
<dbReference type="HAMAP" id="MF_00126">
    <property type="entry name" value="Gln_tRNA_synth"/>
    <property type="match status" value="1"/>
</dbReference>
<dbReference type="NCBIfam" id="TIGR00440">
    <property type="entry name" value="glnS"/>
    <property type="match status" value="1"/>
</dbReference>
<dbReference type="InterPro" id="IPR049437">
    <property type="entry name" value="tRNA-synt_1c_C2"/>
</dbReference>
<dbReference type="InterPro" id="IPR014729">
    <property type="entry name" value="Rossmann-like_a/b/a_fold"/>
</dbReference>
<dbReference type="NCBIfam" id="NF011291">
    <property type="entry name" value="PRK14703.1"/>
    <property type="match status" value="1"/>
</dbReference>
<dbReference type="CDD" id="cd00807">
    <property type="entry name" value="GlnRS_core"/>
    <property type="match status" value="1"/>
</dbReference>
<dbReference type="InterPro" id="IPR000924">
    <property type="entry name" value="Glu/Gln-tRNA-synth"/>
</dbReference>
<comment type="similarity">
    <text evidence="7 8">Belongs to the class-I aminoacyl-tRNA synthetase family.</text>
</comment>
<dbReference type="InterPro" id="IPR020061">
    <property type="entry name" value="Glu_tRNA_lig_a-bdl"/>
</dbReference>
<evidence type="ECO:0000256" key="8">
    <source>
        <dbReference type="RuleBase" id="RU363037"/>
    </source>
</evidence>
<dbReference type="FunFam" id="2.40.240.10:FF:000001">
    <property type="entry name" value="Glutamine--tRNA ligase"/>
    <property type="match status" value="1"/>
</dbReference>
<dbReference type="Pfam" id="PF00749">
    <property type="entry name" value="tRNA-synt_1c"/>
    <property type="match status" value="1"/>
</dbReference>
<evidence type="ECO:0000256" key="5">
    <source>
        <dbReference type="ARBA" id="ARBA00022917"/>
    </source>
</evidence>
<dbReference type="GO" id="GO:0005829">
    <property type="term" value="C:cytosol"/>
    <property type="evidence" value="ECO:0007669"/>
    <property type="project" value="TreeGrafter"/>
</dbReference>
<sequence length="557" mass="64511">METPNTETVNFIEAIINKDNEEGTYGKRVHTRFPPEPNGYLHIGHAKSICLNFGLGESYKGLTNLRFDDTNPVKEDVEYVNSIEADVKWLGFDWDDRQYFASDYFDQMYEYAKVLIKKGRAYVDDQTPEEIKNTRGDFATPGTNSPYRDRSVEENLRLFEEMKEGKYKDGEKVLRAKIDMASPNIVMRDPVLYRILHADHHRTGSKWCIYPMYDYAHPVEDAIERITHSVCTLEFEVHRPLYNWVLEEWPDEEKPKQIEFARLNITNMVMSKRKLRQLVEKKLVSGWDDPRMPTISGLRRRGYTPESIRDFCQRIGVAKADSMVDIALLEFCIREDLKMKAPRQMAVIKPVKVVITNYPEGQTEMVTIENNPENEAMGTREVPFGREIYIEQDDFMEVPVKKFFRMTPGKEVRLKGAYIVMCNEVVKNEDGSIKEIHCTYDPESRSGSGCQRKVKGTLHWVEATTAVDMEIRLYDYLLKSDDEETADKDFLEQLNPDSLTICHGKGEPAFKTTKAGDHFQFLRQGYFVTDTDSTADHIVMNRIVGLRDSWAKAQKKG</sequence>
<dbReference type="Pfam" id="PF03950">
    <property type="entry name" value="tRNA-synt_1c_C"/>
    <property type="match status" value="1"/>
</dbReference>
<dbReference type="Proteomes" id="UP000255367">
    <property type="component" value="Unassembled WGS sequence"/>
</dbReference>
<dbReference type="FunFam" id="3.40.50.620:FF:000037">
    <property type="entry name" value="Glutamine--tRNA ligase cytoplasmic"/>
    <property type="match status" value="1"/>
</dbReference>
<feature type="binding site" evidence="7">
    <location>
        <begin position="262"/>
        <end position="263"/>
    </location>
    <ligand>
        <name>ATP</name>
        <dbReference type="ChEBI" id="CHEBI:30616"/>
    </ligand>
</feature>
<keyword evidence="13" id="KW-1185">Reference proteome</keyword>
<feature type="domain" description="tRNA synthetases class I (E and Q) anti-codon binding" evidence="11">
    <location>
        <begin position="457"/>
        <end position="530"/>
    </location>
</feature>
<dbReference type="Gene3D" id="3.90.800.10">
    <property type="entry name" value="Glutamyl-tRNA Synthetase, Domain 3"/>
    <property type="match status" value="1"/>
</dbReference>
<dbReference type="RefSeq" id="WP_115310138.1">
    <property type="nucleotide sequence ID" value="NZ_UHIO01000001.1"/>
</dbReference>
<feature type="binding site" evidence="7">
    <location>
        <begin position="36"/>
        <end position="38"/>
    </location>
    <ligand>
        <name>ATP</name>
        <dbReference type="ChEBI" id="CHEBI:30616"/>
    </ligand>
</feature>
<keyword evidence="5 7" id="KW-0648">Protein biosynthesis</keyword>
<dbReference type="OrthoDB" id="9801560at2"/>
<evidence type="ECO:0000313" key="12">
    <source>
        <dbReference type="EMBL" id="SUP42696.1"/>
    </source>
</evidence>
<dbReference type="InterPro" id="IPR022861">
    <property type="entry name" value="Gln_tRNA_ligase_bac"/>
</dbReference>
<dbReference type="EC" id="6.1.1.18" evidence="7"/>
<comment type="caution">
    <text evidence="7">Lacks conserved residue(s) required for the propagation of feature annotation.</text>
</comment>
<comment type="subcellular location">
    <subcellularLocation>
        <location evidence="7">Cytoplasm</location>
    </subcellularLocation>
</comment>
<reference evidence="12 13" key="1">
    <citation type="submission" date="2018-06" db="EMBL/GenBank/DDBJ databases">
        <authorList>
            <consortium name="Pathogen Informatics"/>
            <person name="Doyle S."/>
        </authorList>
    </citation>
    <scope>NUCLEOTIDE SEQUENCE [LARGE SCALE GENOMIC DNA]</scope>
    <source>
        <strain evidence="12 13">NCTC12020</strain>
    </source>
</reference>
<evidence type="ECO:0000256" key="3">
    <source>
        <dbReference type="ARBA" id="ARBA00022741"/>
    </source>
</evidence>
<dbReference type="GO" id="GO:0005524">
    <property type="term" value="F:ATP binding"/>
    <property type="evidence" value="ECO:0007669"/>
    <property type="project" value="UniProtKB-UniRule"/>
</dbReference>
<evidence type="ECO:0000256" key="2">
    <source>
        <dbReference type="ARBA" id="ARBA00022598"/>
    </source>
</evidence>
<dbReference type="PANTHER" id="PTHR43097:SF5">
    <property type="entry name" value="GLUTAMATE--TRNA LIGASE"/>
    <property type="match status" value="1"/>
</dbReference>
<evidence type="ECO:0000256" key="4">
    <source>
        <dbReference type="ARBA" id="ARBA00022840"/>
    </source>
</evidence>
<dbReference type="SUPFAM" id="SSF50715">
    <property type="entry name" value="Ribosomal protein L25-like"/>
    <property type="match status" value="1"/>
</dbReference>
<evidence type="ECO:0000313" key="13">
    <source>
        <dbReference type="Proteomes" id="UP000255367"/>
    </source>
</evidence>
<comment type="subunit">
    <text evidence="7">Monomer.</text>
</comment>
<accession>A0A380NLP2</accession>